<dbReference type="InterPro" id="IPR030378">
    <property type="entry name" value="G_CP_dom"/>
</dbReference>
<dbReference type="Pfam" id="PF01926">
    <property type="entry name" value="MMR_HSR1"/>
    <property type="match status" value="1"/>
</dbReference>
<dbReference type="PANTHER" id="PTHR47569:SF2">
    <property type="entry name" value="NO-ASSOCIATED PROTEIN 1, CHLOROPLASTIC_MITOCHONDRIAL"/>
    <property type="match status" value="1"/>
</dbReference>
<evidence type="ECO:0000313" key="3">
    <source>
        <dbReference type="Proteomes" id="UP000007305"/>
    </source>
</evidence>
<evidence type="ECO:0000259" key="1">
    <source>
        <dbReference type="PROSITE" id="PS51721"/>
    </source>
</evidence>
<dbReference type="Gramene" id="Zm00001eb209870_T003">
    <property type="protein sequence ID" value="Zm00001eb209870_P003"/>
    <property type="gene ID" value="Zm00001eb209870"/>
</dbReference>
<reference evidence="3" key="1">
    <citation type="journal article" date="2009" name="Science">
        <title>The B73 maize genome: complexity, diversity, and dynamics.</title>
        <authorList>
            <person name="Schnable P.S."/>
            <person name="Ware D."/>
            <person name="Fulton R.S."/>
            <person name="Stein J.C."/>
            <person name="Wei F."/>
            <person name="Pasternak S."/>
            <person name="Liang C."/>
            <person name="Zhang J."/>
            <person name="Fulton L."/>
            <person name="Graves T.A."/>
            <person name="Minx P."/>
            <person name="Reily A.D."/>
            <person name="Courtney L."/>
            <person name="Kruchowski S.S."/>
            <person name="Tomlinson C."/>
            <person name="Strong C."/>
            <person name="Delehaunty K."/>
            <person name="Fronick C."/>
            <person name="Courtney B."/>
            <person name="Rock S.M."/>
            <person name="Belter E."/>
            <person name="Du F."/>
            <person name="Kim K."/>
            <person name="Abbott R.M."/>
            <person name="Cotton M."/>
            <person name="Levy A."/>
            <person name="Marchetto P."/>
            <person name="Ochoa K."/>
            <person name="Jackson S.M."/>
            <person name="Gillam B."/>
            <person name="Chen W."/>
            <person name="Yan L."/>
            <person name="Higginbotham J."/>
            <person name="Cardenas M."/>
            <person name="Waligorski J."/>
            <person name="Applebaum E."/>
            <person name="Phelps L."/>
            <person name="Falcone J."/>
            <person name="Kanchi K."/>
            <person name="Thane T."/>
            <person name="Scimone A."/>
            <person name="Thane N."/>
            <person name="Henke J."/>
            <person name="Wang T."/>
            <person name="Ruppert J."/>
            <person name="Shah N."/>
            <person name="Rotter K."/>
            <person name="Hodges J."/>
            <person name="Ingenthron E."/>
            <person name="Cordes M."/>
            <person name="Kohlberg S."/>
            <person name="Sgro J."/>
            <person name="Delgado B."/>
            <person name="Mead K."/>
            <person name="Chinwalla A."/>
            <person name="Leonard S."/>
            <person name="Crouse K."/>
            <person name="Collura K."/>
            <person name="Kudrna D."/>
            <person name="Currie J."/>
            <person name="He R."/>
            <person name="Angelova A."/>
            <person name="Rajasekar S."/>
            <person name="Mueller T."/>
            <person name="Lomeli R."/>
            <person name="Scara G."/>
            <person name="Ko A."/>
            <person name="Delaney K."/>
            <person name="Wissotski M."/>
            <person name="Lopez G."/>
            <person name="Campos D."/>
            <person name="Braidotti M."/>
            <person name="Ashley E."/>
            <person name="Golser W."/>
            <person name="Kim H."/>
            <person name="Lee S."/>
            <person name="Lin J."/>
            <person name="Dujmic Z."/>
            <person name="Kim W."/>
            <person name="Talag J."/>
            <person name="Zuccolo A."/>
            <person name="Fan C."/>
            <person name="Sebastian A."/>
            <person name="Kramer M."/>
            <person name="Spiegel L."/>
            <person name="Nascimento L."/>
            <person name="Zutavern T."/>
            <person name="Miller B."/>
            <person name="Ambroise C."/>
            <person name="Muller S."/>
            <person name="Spooner W."/>
            <person name="Narechania A."/>
            <person name="Ren L."/>
            <person name="Wei S."/>
            <person name="Kumari S."/>
            <person name="Faga B."/>
            <person name="Levy M.J."/>
            <person name="McMahan L."/>
            <person name="Van Buren P."/>
            <person name="Vaughn M.W."/>
            <person name="Ying K."/>
            <person name="Yeh C.-T."/>
            <person name="Emrich S.J."/>
            <person name="Jia Y."/>
            <person name="Kalyanaraman A."/>
            <person name="Hsia A.-P."/>
            <person name="Barbazuk W.B."/>
            <person name="Baucom R.S."/>
            <person name="Brutnell T.P."/>
            <person name="Carpita N.C."/>
            <person name="Chaparro C."/>
            <person name="Chia J.-M."/>
            <person name="Deragon J.-M."/>
            <person name="Estill J.C."/>
            <person name="Fu Y."/>
            <person name="Jeddeloh J.A."/>
            <person name="Han Y."/>
            <person name="Lee H."/>
            <person name="Li P."/>
            <person name="Lisch D.R."/>
            <person name="Liu S."/>
            <person name="Liu Z."/>
            <person name="Nagel D.H."/>
            <person name="McCann M.C."/>
            <person name="SanMiguel P."/>
            <person name="Myers A.M."/>
            <person name="Nettleton D."/>
            <person name="Nguyen J."/>
            <person name="Penning B.W."/>
            <person name="Ponnala L."/>
            <person name="Schneider K.L."/>
            <person name="Schwartz D.C."/>
            <person name="Sharma A."/>
            <person name="Soderlund C."/>
            <person name="Springer N.M."/>
            <person name="Sun Q."/>
            <person name="Wang H."/>
            <person name="Waterman M."/>
            <person name="Westerman R."/>
            <person name="Wolfgruber T.K."/>
            <person name="Yang L."/>
            <person name="Yu Y."/>
            <person name="Zhang L."/>
            <person name="Zhou S."/>
            <person name="Zhu Q."/>
            <person name="Bennetzen J.L."/>
            <person name="Dawe R.K."/>
            <person name="Jiang J."/>
            <person name="Jiang N."/>
            <person name="Presting G.G."/>
            <person name="Wessler S.R."/>
            <person name="Aluru S."/>
            <person name="Martienssen R.A."/>
            <person name="Clifton S.W."/>
            <person name="McCombie W.R."/>
            <person name="Wing R.A."/>
            <person name="Wilson R.K."/>
        </authorList>
    </citation>
    <scope>NUCLEOTIDE SEQUENCE [LARGE SCALE GENOMIC DNA]</scope>
    <source>
        <strain evidence="3">cv. B73</strain>
    </source>
</reference>
<reference evidence="2" key="3">
    <citation type="submission" date="2021-05" db="UniProtKB">
        <authorList>
            <consortium name="EnsemblPlants"/>
        </authorList>
    </citation>
    <scope>IDENTIFICATION</scope>
    <source>
        <strain evidence="2">cv. B73</strain>
    </source>
</reference>
<dbReference type="InterPro" id="IPR044229">
    <property type="entry name" value="NOA1"/>
</dbReference>
<dbReference type="AlphaFoldDB" id="A0A804P5L6"/>
<dbReference type="OrthoDB" id="1696305at2759"/>
<dbReference type="PROSITE" id="PS51721">
    <property type="entry name" value="G_CP"/>
    <property type="match status" value="1"/>
</dbReference>
<gene>
    <name evidence="2" type="primary">LOC100381773</name>
</gene>
<keyword evidence="3" id="KW-1185">Reference proteome</keyword>
<dbReference type="CDD" id="cd01855">
    <property type="entry name" value="YqeH"/>
    <property type="match status" value="1"/>
</dbReference>
<accession>A0A804P5L6</accession>
<dbReference type="Gene3D" id="3.40.50.300">
    <property type="entry name" value="P-loop containing nucleotide triphosphate hydrolases"/>
    <property type="match status" value="1"/>
</dbReference>
<sequence length="264" mass="28777">MWEVQAAVSWPHGYCCWWPRRLSRGQEVCFCGTAQGEAVIPPSRESAHSQIGKQLVRSLHSHVSAHSFYLPCVKVDIVDFNGSFLARVRDFAGANPIILVITKVDLLPRDTDLNCIGDWVVESVVKKKLNVLSVHLTSSKSLVGITGVISEIHQERKGRDVYILGSANVGKSAFISAMLRTMAYKDPVAAAAQKYKPIQSAVPGTTLGPIQIEAFLGGGKLYDTPGVHLHHRQAAVIHADDLPSLAPQSRLKGRCFPNMMLCSG</sequence>
<dbReference type="Proteomes" id="UP000007305">
    <property type="component" value="Chromosome 4"/>
</dbReference>
<dbReference type="InterPro" id="IPR006073">
    <property type="entry name" value="GTP-bd"/>
</dbReference>
<proteinExistence type="evidence at protein level"/>
<evidence type="ECO:0000313" key="2">
    <source>
        <dbReference type="EnsemblPlants" id="Zm00001eb209870_P003"/>
    </source>
</evidence>
<dbReference type="PANTHER" id="PTHR47569">
    <property type="entry name" value="NO-ASSOCIATED PROTEIN 1, CHLOROPLASTIC/MITOCHONDRIAL"/>
    <property type="match status" value="1"/>
</dbReference>
<dbReference type="InterPro" id="IPR027417">
    <property type="entry name" value="P-loop_NTPase"/>
</dbReference>
<organism evidence="2 3">
    <name type="scientific">Zea mays</name>
    <name type="common">Maize</name>
    <dbReference type="NCBI Taxonomy" id="4577"/>
    <lineage>
        <taxon>Eukaryota</taxon>
        <taxon>Viridiplantae</taxon>
        <taxon>Streptophyta</taxon>
        <taxon>Embryophyta</taxon>
        <taxon>Tracheophyta</taxon>
        <taxon>Spermatophyta</taxon>
        <taxon>Magnoliopsida</taxon>
        <taxon>Liliopsida</taxon>
        <taxon>Poales</taxon>
        <taxon>Poaceae</taxon>
        <taxon>PACMAD clade</taxon>
        <taxon>Panicoideae</taxon>
        <taxon>Andropogonodae</taxon>
        <taxon>Andropogoneae</taxon>
        <taxon>Tripsacinae</taxon>
        <taxon>Zea</taxon>
    </lineage>
</organism>
<protein>
    <recommendedName>
        <fullName evidence="1">CP-type G domain-containing protein</fullName>
    </recommendedName>
</protein>
<keyword evidence="4" id="KW-1267">Proteomics identification</keyword>
<evidence type="ECO:0007829" key="4">
    <source>
        <dbReference type="PeptideAtlas" id="A0A804P5L6"/>
    </source>
</evidence>
<feature type="domain" description="CP-type G" evidence="1">
    <location>
        <begin position="60"/>
        <end position="230"/>
    </location>
</feature>
<dbReference type="GO" id="GO:0005525">
    <property type="term" value="F:GTP binding"/>
    <property type="evidence" value="ECO:0007669"/>
    <property type="project" value="InterPro"/>
</dbReference>
<reference evidence="2" key="2">
    <citation type="submission" date="2019-07" db="EMBL/GenBank/DDBJ databases">
        <authorList>
            <person name="Seetharam A."/>
            <person name="Woodhouse M."/>
            <person name="Cannon E."/>
        </authorList>
    </citation>
    <scope>NUCLEOTIDE SEQUENCE [LARGE SCALE GENOMIC DNA]</scope>
    <source>
        <strain evidence="2">cv. B73</strain>
    </source>
</reference>
<name>A0A804P5L6_MAIZE</name>
<dbReference type="SUPFAM" id="SSF52540">
    <property type="entry name" value="P-loop containing nucleoside triphosphate hydrolases"/>
    <property type="match status" value="1"/>
</dbReference>
<dbReference type="GO" id="GO:0003924">
    <property type="term" value="F:GTPase activity"/>
    <property type="evidence" value="ECO:0007669"/>
    <property type="project" value="InterPro"/>
</dbReference>
<dbReference type="EnsemblPlants" id="Zm00001eb209870_T003">
    <property type="protein sequence ID" value="Zm00001eb209870_P003"/>
    <property type="gene ID" value="Zm00001eb209870"/>
</dbReference>